<reference evidence="1 2" key="1">
    <citation type="submission" date="2023-08" db="EMBL/GenBank/DDBJ databases">
        <authorList>
            <person name="Roldan D.M."/>
            <person name="Menes R.J."/>
        </authorList>
    </citation>
    <scope>NUCLEOTIDE SEQUENCE [LARGE SCALE GENOMIC DNA]</scope>
    <source>
        <strain evidence="1 2">CCM 2812</strain>
    </source>
</reference>
<evidence type="ECO:0000313" key="1">
    <source>
        <dbReference type="EMBL" id="MDP4299042.1"/>
    </source>
</evidence>
<organism evidence="1 2">
    <name type="scientific">Leptothrix discophora</name>
    <dbReference type="NCBI Taxonomy" id="89"/>
    <lineage>
        <taxon>Bacteria</taxon>
        <taxon>Pseudomonadati</taxon>
        <taxon>Pseudomonadota</taxon>
        <taxon>Betaproteobacteria</taxon>
        <taxon>Burkholderiales</taxon>
        <taxon>Sphaerotilaceae</taxon>
        <taxon>Leptothrix</taxon>
    </lineage>
</organism>
<dbReference type="RefSeq" id="WP_305747615.1">
    <property type="nucleotide sequence ID" value="NZ_JAUZEE010000001.1"/>
</dbReference>
<sequence length="402" mass="44419">MPVRLKRIAEPLSTAARTDTPPHPRLRPIESVILAPSQAASVLSHEMTRYCDGLVRGRSFLIAGHRGAGKTTMVDHVILDHQKQALRHEVRYKPLPVYVHGPLIFEPGDGQAGSAEGIQQRALIQVAQALHQAVAKEYSDRFHLLARQRHERRAADADELAELAARFQIELPEAPPAARLADFWRVAGAERDGVLFNAGHLLGPQQGLREMVALSGVSHVYQRISGKLEESETQGRSQGRKRETQGGVDLRWVELVKPLSALTAGGLAGGATVAAGHPLAALWVGILVAFGSGMMFKVNTTTSLNQERKIDRTFLPDLSTKTLHRVMPELFERLLAAGLAPVFVVDELDKVDDLYDHIHELLDTMKKLFAERAFTCLLTDRGFYEQLHVREEQERAGALAVR</sequence>
<protein>
    <recommendedName>
        <fullName evidence="3">AAA+ ATPase domain-containing protein</fullName>
    </recommendedName>
</protein>
<name>A0ABT9FYF0_LEPDI</name>
<dbReference type="Proteomes" id="UP001235760">
    <property type="component" value="Unassembled WGS sequence"/>
</dbReference>
<comment type="caution">
    <text evidence="1">The sequence shown here is derived from an EMBL/GenBank/DDBJ whole genome shotgun (WGS) entry which is preliminary data.</text>
</comment>
<proteinExistence type="predicted"/>
<dbReference type="InterPro" id="IPR027417">
    <property type="entry name" value="P-loop_NTPase"/>
</dbReference>
<accession>A0ABT9FYF0</accession>
<evidence type="ECO:0008006" key="3">
    <source>
        <dbReference type="Google" id="ProtNLM"/>
    </source>
</evidence>
<evidence type="ECO:0000313" key="2">
    <source>
        <dbReference type="Proteomes" id="UP001235760"/>
    </source>
</evidence>
<gene>
    <name evidence="1" type="ORF">Q8X39_00205</name>
</gene>
<dbReference type="EMBL" id="JAUZEE010000001">
    <property type="protein sequence ID" value="MDP4299042.1"/>
    <property type="molecule type" value="Genomic_DNA"/>
</dbReference>
<dbReference type="SUPFAM" id="SSF52540">
    <property type="entry name" value="P-loop containing nucleoside triphosphate hydrolases"/>
    <property type="match status" value="1"/>
</dbReference>
<keyword evidence="2" id="KW-1185">Reference proteome</keyword>